<proteinExistence type="predicted"/>
<reference evidence="2" key="1">
    <citation type="submission" date="2018-02" db="EMBL/GenBank/DDBJ databases">
        <title>Rhizophora mucronata_Transcriptome.</title>
        <authorList>
            <person name="Meera S.P."/>
            <person name="Sreeshan A."/>
            <person name="Augustine A."/>
        </authorList>
    </citation>
    <scope>NUCLEOTIDE SEQUENCE</scope>
    <source>
        <tissue evidence="2">Leaf</tissue>
    </source>
</reference>
<feature type="region of interest" description="Disordered" evidence="1">
    <location>
        <begin position="1"/>
        <end position="57"/>
    </location>
</feature>
<protein>
    <submittedName>
        <fullName evidence="2">Calcineurin B-like protein 10 isoform X1</fullName>
    </submittedName>
</protein>
<feature type="compositionally biased region" description="Polar residues" evidence="1">
    <location>
        <begin position="34"/>
        <end position="51"/>
    </location>
</feature>
<dbReference type="AlphaFoldDB" id="A0A2P2KLZ0"/>
<organism evidence="2">
    <name type="scientific">Rhizophora mucronata</name>
    <name type="common">Asiatic mangrove</name>
    <dbReference type="NCBI Taxonomy" id="61149"/>
    <lineage>
        <taxon>Eukaryota</taxon>
        <taxon>Viridiplantae</taxon>
        <taxon>Streptophyta</taxon>
        <taxon>Embryophyta</taxon>
        <taxon>Tracheophyta</taxon>
        <taxon>Spermatophyta</taxon>
        <taxon>Magnoliopsida</taxon>
        <taxon>eudicotyledons</taxon>
        <taxon>Gunneridae</taxon>
        <taxon>Pentapetalae</taxon>
        <taxon>rosids</taxon>
        <taxon>fabids</taxon>
        <taxon>Malpighiales</taxon>
        <taxon>Rhizophoraceae</taxon>
        <taxon>Rhizophora</taxon>
    </lineage>
</organism>
<dbReference type="EMBL" id="GGEC01026244">
    <property type="protein sequence ID" value="MBX06728.1"/>
    <property type="molecule type" value="Transcribed_RNA"/>
</dbReference>
<name>A0A2P2KLZ0_RHIMU</name>
<evidence type="ECO:0000256" key="1">
    <source>
        <dbReference type="SAM" id="MobiDB-lite"/>
    </source>
</evidence>
<accession>A0A2P2KLZ0</accession>
<sequence length="57" mass="6512">MPHRSALRGSKSSISSSPQPHKSPKTTMHPKLNNPESNYNQTKPRKMNSNIYLHIQE</sequence>
<evidence type="ECO:0000313" key="2">
    <source>
        <dbReference type="EMBL" id="MBX06728.1"/>
    </source>
</evidence>
<feature type="compositionally biased region" description="Low complexity" evidence="1">
    <location>
        <begin position="10"/>
        <end position="20"/>
    </location>
</feature>